<dbReference type="PANTHER" id="PTHR31891:SF1">
    <property type="entry name" value="FORMAMIDASE C869.04-RELATED"/>
    <property type="match status" value="1"/>
</dbReference>
<dbReference type="InterPro" id="IPR004304">
    <property type="entry name" value="FmdA_AmdA"/>
</dbReference>
<organism evidence="1 2">
    <name type="scientific">Paenibacillus chungangensis</name>
    <dbReference type="NCBI Taxonomy" id="696535"/>
    <lineage>
        <taxon>Bacteria</taxon>
        <taxon>Bacillati</taxon>
        <taxon>Bacillota</taxon>
        <taxon>Bacilli</taxon>
        <taxon>Bacillales</taxon>
        <taxon>Paenibacillaceae</taxon>
        <taxon>Paenibacillus</taxon>
    </lineage>
</organism>
<reference evidence="2" key="1">
    <citation type="journal article" date="2019" name="Int. J. Syst. Evol. Microbiol.">
        <title>The Global Catalogue of Microorganisms (GCM) 10K type strain sequencing project: providing services to taxonomists for standard genome sequencing and annotation.</title>
        <authorList>
            <consortium name="The Broad Institute Genomics Platform"/>
            <consortium name="The Broad Institute Genome Sequencing Center for Infectious Disease"/>
            <person name="Wu L."/>
            <person name="Ma J."/>
        </authorList>
    </citation>
    <scope>NUCLEOTIDE SEQUENCE [LARGE SCALE GENOMIC DNA]</scope>
    <source>
        <strain evidence="2">CCUG 59129</strain>
    </source>
</reference>
<dbReference type="Gene3D" id="2.60.120.580">
    <property type="entry name" value="Acetamidase/Formamidase-like domains"/>
    <property type="match status" value="2"/>
</dbReference>
<accession>A0ABW3HTB6</accession>
<protein>
    <submittedName>
        <fullName evidence="1">Acetamidase/formamidase family protein</fullName>
    </submittedName>
</protein>
<dbReference type="SUPFAM" id="SSF141130">
    <property type="entry name" value="Acetamidase/Formamidase-like"/>
    <property type="match status" value="1"/>
</dbReference>
<evidence type="ECO:0000313" key="2">
    <source>
        <dbReference type="Proteomes" id="UP001596989"/>
    </source>
</evidence>
<dbReference type="Proteomes" id="UP001596989">
    <property type="component" value="Unassembled WGS sequence"/>
</dbReference>
<comment type="caution">
    <text evidence="1">The sequence shown here is derived from an EMBL/GenBank/DDBJ whole genome shotgun (WGS) entry which is preliminary data.</text>
</comment>
<sequence length="295" mass="32254">MRRIDRSVLYMNNDRYNRPSATVASGETFVVVTELATGDWLHSMEDVWSPDKTKGANPCVCIAVEGAMPGDALAVTIEQIVPSTLGYMAIETDESIFPAISKPIFGDIFAHTVSIREGAIQLLPGIDVPVQPMIGTLGTTLGDKIETHIAGGFYGGNMDIQEVAPGATVYLPVLVEGAMLNVGDVHARQSDGEASAVEVRSEVTMTVRVEKRSKPLAGPRIVNDDYIMTAACSRLEKEAYEIAFRDMLEWLVDEHGYSERHAYILLGATVEGRCTRYIAPSYTFVCKLNRGYLSR</sequence>
<name>A0ABW3HTB6_9BACL</name>
<proteinExistence type="predicted"/>
<dbReference type="EMBL" id="JBHTJZ010000023">
    <property type="protein sequence ID" value="MFD0960637.1"/>
    <property type="molecule type" value="Genomic_DNA"/>
</dbReference>
<dbReference type="RefSeq" id="WP_377565241.1">
    <property type="nucleotide sequence ID" value="NZ_JBHTJZ010000023.1"/>
</dbReference>
<keyword evidence="2" id="KW-1185">Reference proteome</keyword>
<gene>
    <name evidence="1" type="ORF">ACFQ2I_14690</name>
</gene>
<dbReference type="Pfam" id="PF03069">
    <property type="entry name" value="FmdA_AmdA"/>
    <property type="match status" value="1"/>
</dbReference>
<dbReference type="Gene3D" id="3.10.28.20">
    <property type="entry name" value="Acetamidase/Formamidase-like domains"/>
    <property type="match status" value="1"/>
</dbReference>
<dbReference type="PANTHER" id="PTHR31891">
    <property type="entry name" value="FORMAMIDASE C869.04-RELATED"/>
    <property type="match status" value="1"/>
</dbReference>
<evidence type="ECO:0000313" key="1">
    <source>
        <dbReference type="EMBL" id="MFD0960637.1"/>
    </source>
</evidence>